<sequence>MQASRKGISLIRLREMSTGYVAQKLKGDDYQYVHKSDIPTYHFQRSLRRLPIPKLSDSCRRLMGAAEAVLQKGELELLKELVEDFTAHEGRELQKELILHDKRNLHTSFISEPWFDMYLSDRLPCPINYNPFMVYAPDPDPAYNDQLTRATNLVISYGRIKSALDAKCLAPEIYYINPKVATSASFKWICKNLSENLRWYGAAAFGAFPLDMSQYKSLFGGSRIPQKGKDWLLHCADSKHFIVLRGGRIFSVDLFDKYGSIVPAEQIQACLSIILSEKSQSKSEDCVGSLTSLERDQWAKIRSELSSIGNNSASLALIDKSLFVLCLDHLESGNLSQLAENLLSGGDARNRWFDKCFQLIVDAQGIAAINFEHSWGDGVAILRLMEESFRDTKQNHFVHPNQTSSVEAHLGSNLRPVEFMLTDSIRQRIQEAQEKQIAIGSRICFSTAEYFEMNRQIIKQSKLSPDSLMQLAIQLAFYKLYKEFVPSYESCSTAAFLKGRTECVRSATCATTDAVLAIENNKGNIEHLKKCSTMHLQLVKEAATGQGFDRHLMGLRCTAERLGWSQPKLFSSAVYKYMNRFILSTSTLSTETIIFGGFGPVVSDGFGIGYNVLNNKMGALISSYKNQRSADAFAGSLLESLDVLKNIIIKLKRLLLSQLRMFAFNNNREVLTDYHYTPFDDNDQGPRTSLSRLNDEMQKCQQIGIESISKYGFRLYDGQFLYGPIAIFPKAVLSWRILTPDDITPQSMQFFVMLEPKLDVLVVGPGDRKHVDPEEAAMLFNILNIEYRCVAAALYPPDDLLVTTNDQVRLMNRYGKPGTIGMDMVSDSDDKLELAKKAMRKYLPENEAKKIDDLQTSRFLIPGKNDDKNSEKNFN</sequence>
<dbReference type="SUPFAM" id="SSF64076">
    <property type="entry name" value="MTH938-like"/>
    <property type="match status" value="1"/>
</dbReference>
<dbReference type="GO" id="GO:0006635">
    <property type="term" value="P:fatty acid beta-oxidation"/>
    <property type="evidence" value="ECO:0007669"/>
    <property type="project" value="TreeGrafter"/>
</dbReference>
<evidence type="ECO:0000259" key="5">
    <source>
        <dbReference type="Pfam" id="PF00755"/>
    </source>
</evidence>
<evidence type="ECO:0000256" key="3">
    <source>
        <dbReference type="ARBA" id="ARBA00023315"/>
    </source>
</evidence>
<dbReference type="PANTHER" id="PTHR22589">
    <property type="entry name" value="CARNITINE O-ACYLTRANSFERASE"/>
    <property type="match status" value="1"/>
</dbReference>
<dbReference type="EMBL" id="CAKAEH010000034">
    <property type="protein sequence ID" value="CAG9529596.1"/>
    <property type="molecule type" value="Genomic_DNA"/>
</dbReference>
<dbReference type="Pfam" id="PF00755">
    <property type="entry name" value="Carn_acyltransf"/>
    <property type="match status" value="1"/>
</dbReference>
<dbReference type="OrthoDB" id="240216at2759"/>
<accession>A0A8J2PZH4</accession>
<dbReference type="Pfam" id="PF04430">
    <property type="entry name" value="DUF498"/>
    <property type="match status" value="1"/>
</dbReference>
<dbReference type="SUPFAM" id="SSF52777">
    <property type="entry name" value="CoA-dependent acyltransferases"/>
    <property type="match status" value="2"/>
</dbReference>
<dbReference type="Gene3D" id="3.30.559.10">
    <property type="entry name" value="Chloramphenicol acetyltransferase-like domain"/>
    <property type="match status" value="1"/>
</dbReference>
<keyword evidence="7" id="KW-1185">Reference proteome</keyword>
<dbReference type="InterPro" id="IPR007523">
    <property type="entry name" value="NDUFAF3/AAMDC"/>
</dbReference>
<dbReference type="GO" id="GO:0005739">
    <property type="term" value="C:mitochondrion"/>
    <property type="evidence" value="ECO:0007669"/>
    <property type="project" value="TreeGrafter"/>
</dbReference>
<reference evidence="6" key="1">
    <citation type="submission" date="2021-09" db="EMBL/GenBank/DDBJ databases">
        <authorList>
            <consortium name="Pathogen Informatics"/>
        </authorList>
    </citation>
    <scope>NUCLEOTIDE SEQUENCE</scope>
</reference>
<dbReference type="InterPro" id="IPR042231">
    <property type="entry name" value="Cho/carn_acyl_trans_2"/>
</dbReference>
<dbReference type="Gene3D" id="3.30.559.70">
    <property type="entry name" value="Choline/Carnitine o-acyltransferase, domain 2"/>
    <property type="match status" value="1"/>
</dbReference>
<feature type="domain" description="Choline/carnitine acyltransferase" evidence="5">
    <location>
        <begin position="50"/>
        <end position="637"/>
    </location>
</feature>
<feature type="active site" description="Proton acceptor" evidence="4">
    <location>
        <position position="373"/>
    </location>
</feature>
<dbReference type="GO" id="GO:0004095">
    <property type="term" value="F:carnitine O-palmitoyltransferase activity"/>
    <property type="evidence" value="ECO:0007669"/>
    <property type="project" value="TreeGrafter"/>
</dbReference>
<name>A0A8J2PZH4_9BILA</name>
<keyword evidence="3" id="KW-0012">Acyltransferase</keyword>
<dbReference type="Proteomes" id="UP000746747">
    <property type="component" value="Unassembled WGS sequence"/>
</dbReference>
<keyword evidence="2" id="KW-0808">Transferase</keyword>
<evidence type="ECO:0000256" key="1">
    <source>
        <dbReference type="ARBA" id="ARBA00005232"/>
    </source>
</evidence>
<comment type="caution">
    <text evidence="6">The sequence shown here is derived from an EMBL/GenBank/DDBJ whole genome shotgun (WGS) entry which is preliminary data.</text>
</comment>
<dbReference type="AlphaFoldDB" id="A0A8J2PZH4"/>
<organism evidence="6 7">
    <name type="scientific">Cercopithifilaria johnstoni</name>
    <dbReference type="NCBI Taxonomy" id="2874296"/>
    <lineage>
        <taxon>Eukaryota</taxon>
        <taxon>Metazoa</taxon>
        <taxon>Ecdysozoa</taxon>
        <taxon>Nematoda</taxon>
        <taxon>Chromadorea</taxon>
        <taxon>Rhabditida</taxon>
        <taxon>Spirurina</taxon>
        <taxon>Spiruromorpha</taxon>
        <taxon>Filarioidea</taxon>
        <taxon>Onchocercidae</taxon>
        <taxon>Cercopithifilaria</taxon>
    </lineage>
</organism>
<evidence type="ECO:0000256" key="2">
    <source>
        <dbReference type="ARBA" id="ARBA00022679"/>
    </source>
</evidence>
<gene>
    <name evidence="6" type="ORF">CJOHNSTONI_LOCUS162</name>
</gene>
<evidence type="ECO:0000313" key="7">
    <source>
        <dbReference type="Proteomes" id="UP000746747"/>
    </source>
</evidence>
<dbReference type="InterPro" id="IPR000542">
    <property type="entry name" value="Carn_acyl_trans"/>
</dbReference>
<comment type="similarity">
    <text evidence="1">Belongs to the carnitine/choline acetyltransferase family.</text>
</comment>
<dbReference type="InterPro" id="IPR023213">
    <property type="entry name" value="CAT-like_dom_sf"/>
</dbReference>
<dbReference type="PANTHER" id="PTHR22589:SF16">
    <property type="entry name" value="CARNITINE O-PALMITOYLTRANSFERASE 2, MITOCHONDRIAL"/>
    <property type="match status" value="1"/>
</dbReference>
<evidence type="ECO:0000313" key="6">
    <source>
        <dbReference type="EMBL" id="CAG9529596.1"/>
    </source>
</evidence>
<dbReference type="InterPro" id="IPR039551">
    <property type="entry name" value="Cho/carn_acyl_trans"/>
</dbReference>
<evidence type="ECO:0000256" key="4">
    <source>
        <dbReference type="PIRSR" id="PIRSR600542-1"/>
    </source>
</evidence>
<dbReference type="InterPro" id="IPR036748">
    <property type="entry name" value="MTH938-like_sf"/>
</dbReference>
<protein>
    <recommendedName>
        <fullName evidence="5">Choline/carnitine acyltransferase domain-containing protein</fullName>
    </recommendedName>
</protein>
<dbReference type="Gene3D" id="3.40.1230.10">
    <property type="entry name" value="MTH938-like"/>
    <property type="match status" value="1"/>
</dbReference>
<proteinExistence type="inferred from homology"/>